<dbReference type="InterPro" id="IPR035965">
    <property type="entry name" value="PAS-like_dom_sf"/>
</dbReference>
<gene>
    <name evidence="3" type="ORF">GCM10014715_89400</name>
</gene>
<dbReference type="InterPro" id="IPR036457">
    <property type="entry name" value="PPM-type-like_dom_sf"/>
</dbReference>
<dbReference type="FunFam" id="3.30.565.10:FF:000028">
    <property type="entry name" value="PAS sensor protein"/>
    <property type="match status" value="1"/>
</dbReference>
<dbReference type="Gene3D" id="3.60.40.10">
    <property type="entry name" value="PPM-type phosphatase domain"/>
    <property type="match status" value="1"/>
</dbReference>
<keyword evidence="1" id="KW-0378">Hydrolase</keyword>
<dbReference type="PANTHER" id="PTHR43156:SF2">
    <property type="entry name" value="STAGE II SPORULATION PROTEIN E"/>
    <property type="match status" value="1"/>
</dbReference>
<dbReference type="Pfam" id="PF13426">
    <property type="entry name" value="PAS_9"/>
    <property type="match status" value="1"/>
</dbReference>
<dbReference type="CDD" id="cd16936">
    <property type="entry name" value="HATPase_RsbW-like"/>
    <property type="match status" value="1"/>
</dbReference>
<feature type="domain" description="PAS" evidence="2">
    <location>
        <begin position="1"/>
        <end position="36"/>
    </location>
</feature>
<protein>
    <recommendedName>
        <fullName evidence="2">PAS domain-containing protein</fullName>
    </recommendedName>
</protein>
<dbReference type="Gene3D" id="3.30.450.40">
    <property type="match status" value="1"/>
</dbReference>
<dbReference type="SMART" id="SM00091">
    <property type="entry name" value="PAS"/>
    <property type="match status" value="2"/>
</dbReference>
<dbReference type="Gene3D" id="3.30.565.10">
    <property type="entry name" value="Histidine kinase-like ATPase, C-terminal domain"/>
    <property type="match status" value="1"/>
</dbReference>
<dbReference type="EMBL" id="BNBC01000109">
    <property type="protein sequence ID" value="GHF21380.1"/>
    <property type="molecule type" value="Genomic_DNA"/>
</dbReference>
<dbReference type="PROSITE" id="PS50112">
    <property type="entry name" value="PAS"/>
    <property type="match status" value="1"/>
</dbReference>
<keyword evidence="4" id="KW-1185">Reference proteome</keyword>
<evidence type="ECO:0000313" key="4">
    <source>
        <dbReference type="Proteomes" id="UP000641386"/>
    </source>
</evidence>
<dbReference type="Gene3D" id="3.30.450.20">
    <property type="entry name" value="PAS domain"/>
    <property type="match status" value="1"/>
</dbReference>
<accession>A0A919AR65</accession>
<dbReference type="SUPFAM" id="SSF55781">
    <property type="entry name" value="GAF domain-like"/>
    <property type="match status" value="1"/>
</dbReference>
<dbReference type="SMART" id="SM00065">
    <property type="entry name" value="GAF"/>
    <property type="match status" value="1"/>
</dbReference>
<dbReference type="SUPFAM" id="SSF55874">
    <property type="entry name" value="ATPase domain of HSP90 chaperone/DNA topoisomerase II/histidine kinase"/>
    <property type="match status" value="1"/>
</dbReference>
<dbReference type="GO" id="GO:0016791">
    <property type="term" value="F:phosphatase activity"/>
    <property type="evidence" value="ECO:0007669"/>
    <property type="project" value="TreeGrafter"/>
</dbReference>
<evidence type="ECO:0000256" key="1">
    <source>
        <dbReference type="ARBA" id="ARBA00022801"/>
    </source>
</evidence>
<comment type="caution">
    <text evidence="3">The sequence shown here is derived from an EMBL/GenBank/DDBJ whole genome shotgun (WGS) entry which is preliminary data.</text>
</comment>
<dbReference type="InterPro" id="IPR001932">
    <property type="entry name" value="PPM-type_phosphatase-like_dom"/>
</dbReference>
<reference evidence="3" key="2">
    <citation type="submission" date="2020-09" db="EMBL/GenBank/DDBJ databases">
        <authorList>
            <person name="Sun Q."/>
            <person name="Ohkuma M."/>
        </authorList>
    </citation>
    <scope>NUCLEOTIDE SEQUENCE</scope>
    <source>
        <strain evidence="3">JCM 3302</strain>
    </source>
</reference>
<dbReference type="RefSeq" id="WP_229904212.1">
    <property type="nucleotide sequence ID" value="NZ_BNBC01000109.1"/>
</dbReference>
<dbReference type="AlphaFoldDB" id="A0A919AR65"/>
<reference evidence="3" key="1">
    <citation type="journal article" date="2014" name="Int. J. Syst. Evol. Microbiol.">
        <title>Complete genome sequence of Corynebacterium casei LMG S-19264T (=DSM 44701T), isolated from a smear-ripened cheese.</title>
        <authorList>
            <consortium name="US DOE Joint Genome Institute (JGI-PGF)"/>
            <person name="Walter F."/>
            <person name="Albersmeier A."/>
            <person name="Kalinowski J."/>
            <person name="Ruckert C."/>
        </authorList>
    </citation>
    <scope>NUCLEOTIDE SEQUENCE</scope>
    <source>
        <strain evidence="3">JCM 3302</strain>
    </source>
</reference>
<dbReference type="Pfam" id="PF01590">
    <property type="entry name" value="GAF"/>
    <property type="match status" value="1"/>
</dbReference>
<evidence type="ECO:0000313" key="3">
    <source>
        <dbReference type="EMBL" id="GHF21380.1"/>
    </source>
</evidence>
<dbReference type="PANTHER" id="PTHR43156">
    <property type="entry name" value="STAGE II SPORULATION PROTEIN E-RELATED"/>
    <property type="match status" value="1"/>
</dbReference>
<name>A0A919AR65_9ACTN</name>
<dbReference type="Pfam" id="PF08448">
    <property type="entry name" value="PAS_4"/>
    <property type="match status" value="1"/>
</dbReference>
<dbReference type="SUPFAM" id="SSF55785">
    <property type="entry name" value="PYP-like sensor domain (PAS domain)"/>
    <property type="match status" value="2"/>
</dbReference>
<dbReference type="InterPro" id="IPR003018">
    <property type="entry name" value="GAF"/>
</dbReference>
<dbReference type="InterPro" id="IPR036890">
    <property type="entry name" value="HATPase_C_sf"/>
</dbReference>
<sequence length="767" mass="82697">MSDRDVLMLVDDNGHVVEWHKPAEELFGRSPEEVRGLPVAALLRELASGDDGRHGPSAQWPSLRIRPLLRGTSVAWEVRTAGDVATEMDRAVLKAAFTQFPVGLHVLDDQLRVVRVNTATRAMRRASVDRLIGRHFFEVYGVEDPDAEEVIAREVLATGVPVINRLVRGSVRPGAGPPGIFSVTTMRMQNDRGDVLGLVVSAVDVTERERARLRLDILGAVRERVGRRLDVIDVCEEFVDAVVPAFSKIAVVEVVDEVIRGENPPLAPVDPEVPLRRVAFRGRMSAHPVGDIRHLPFGTPFTQALSDLEPRLVPIEEDSVWLAADPARAEAIRVSEAHSLLVVPLALRGEVFGVVSFYRQEQEDPFDEEDIALARDACAHTALCIDNARRYALERAIAATVQRRSLPQQPVDLTTVEISHLHLSGPEGGGAWFDAIPLSGARTALVVGEVAGRGMAAATAMGQLRTAVYSLAALDLGPDELLARLSDTAVRLAAERAALPAGDPLHRVPLTAGCSIAVYDPVDLTCTVARAGLPEPVVVHPDGACDTVSVPEGPVLAGSGDAPFATTTLALAEGSTLVMGTSAFADEALAPGGRLRALLEREAGQSVRDVCDALAYALGEEDLRDERLMLLARTRRLPADRVLTRELPDGPEAGPLARAATRRRLEHWRLEGDIASTAELVVSELVGNAVRYGTPPLSLRLIFDRVLTCEVSDAATSAPHVRHARTADETGRGLFIITSLAPNWGTRYHAQGKTVWAELPAEAPCEE</sequence>
<dbReference type="Pfam" id="PF07228">
    <property type="entry name" value="SpoIIE"/>
    <property type="match status" value="1"/>
</dbReference>
<dbReference type="InterPro" id="IPR000014">
    <property type="entry name" value="PAS"/>
</dbReference>
<dbReference type="CDD" id="cd00130">
    <property type="entry name" value="PAS"/>
    <property type="match status" value="2"/>
</dbReference>
<dbReference type="InterPro" id="IPR029016">
    <property type="entry name" value="GAF-like_dom_sf"/>
</dbReference>
<dbReference type="SMART" id="SM00331">
    <property type="entry name" value="PP2C_SIG"/>
    <property type="match status" value="1"/>
</dbReference>
<organism evidence="3 4">
    <name type="scientific">Streptomyces spiralis</name>
    <dbReference type="NCBI Taxonomy" id="66376"/>
    <lineage>
        <taxon>Bacteria</taxon>
        <taxon>Bacillati</taxon>
        <taxon>Actinomycetota</taxon>
        <taxon>Actinomycetes</taxon>
        <taxon>Kitasatosporales</taxon>
        <taxon>Streptomycetaceae</taxon>
        <taxon>Streptomyces</taxon>
    </lineage>
</organism>
<dbReference type="InterPro" id="IPR013656">
    <property type="entry name" value="PAS_4"/>
</dbReference>
<evidence type="ECO:0000259" key="2">
    <source>
        <dbReference type="PROSITE" id="PS50112"/>
    </source>
</evidence>
<dbReference type="InterPro" id="IPR052016">
    <property type="entry name" value="Bact_Sigma-Reg"/>
</dbReference>
<dbReference type="NCBIfam" id="TIGR00229">
    <property type="entry name" value="sensory_box"/>
    <property type="match status" value="1"/>
</dbReference>
<proteinExistence type="predicted"/>
<dbReference type="Pfam" id="PF13581">
    <property type="entry name" value="HATPase_c_2"/>
    <property type="match status" value="1"/>
</dbReference>
<dbReference type="Proteomes" id="UP000641386">
    <property type="component" value="Unassembled WGS sequence"/>
</dbReference>
<dbReference type="InterPro" id="IPR003594">
    <property type="entry name" value="HATPase_dom"/>
</dbReference>